<gene>
    <name evidence="3" type="ORF">AMD00_21705</name>
</gene>
<keyword evidence="4" id="KW-1185">Reference proteome</keyword>
<dbReference type="AlphaFoldDB" id="A0A0M0L9G1"/>
<feature type="domain" description="YdbS-like PH" evidence="2">
    <location>
        <begin position="80"/>
        <end position="154"/>
    </location>
</feature>
<accession>A0A0M0L9G1</accession>
<evidence type="ECO:0000259" key="2">
    <source>
        <dbReference type="Pfam" id="PF03703"/>
    </source>
</evidence>
<comment type="caution">
    <text evidence="3">The sequence shown here is derived from an EMBL/GenBank/DDBJ whole genome shotgun (WGS) entry which is preliminary data.</text>
</comment>
<organism evidence="3 4">
    <name type="scientific">Viridibacillus arvi</name>
    <dbReference type="NCBI Taxonomy" id="263475"/>
    <lineage>
        <taxon>Bacteria</taxon>
        <taxon>Bacillati</taxon>
        <taxon>Bacillota</taxon>
        <taxon>Bacilli</taxon>
        <taxon>Bacillales</taxon>
        <taxon>Caryophanaceae</taxon>
        <taxon>Viridibacillus</taxon>
    </lineage>
</organism>
<dbReference type="OrthoDB" id="2437193at2"/>
<dbReference type="Proteomes" id="UP000036867">
    <property type="component" value="Unassembled WGS sequence"/>
</dbReference>
<evidence type="ECO:0000256" key="1">
    <source>
        <dbReference type="SAM" id="Phobius"/>
    </source>
</evidence>
<keyword evidence="1" id="KW-1133">Transmembrane helix</keyword>
<dbReference type="STRING" id="263475.AMD00_21705"/>
<dbReference type="PANTHER" id="PTHR34473">
    <property type="entry name" value="UPF0699 TRANSMEMBRANE PROTEIN YDBS"/>
    <property type="match status" value="1"/>
</dbReference>
<dbReference type="RefSeq" id="WP_053419089.1">
    <property type="nucleotide sequence ID" value="NZ_JBCMHV010000024.1"/>
</dbReference>
<evidence type="ECO:0000313" key="4">
    <source>
        <dbReference type="Proteomes" id="UP000036867"/>
    </source>
</evidence>
<feature type="transmembrane region" description="Helical" evidence="1">
    <location>
        <begin position="51"/>
        <end position="72"/>
    </location>
</feature>
<feature type="transmembrane region" description="Helical" evidence="1">
    <location>
        <begin position="26"/>
        <end position="45"/>
    </location>
</feature>
<name>A0A0M0L9G1_9BACL</name>
<keyword evidence="1" id="KW-0472">Membrane</keyword>
<proteinExistence type="predicted"/>
<dbReference type="GeneID" id="301138719"/>
<dbReference type="InterPro" id="IPR005182">
    <property type="entry name" value="YdbS-like_PH"/>
</dbReference>
<evidence type="ECO:0000313" key="3">
    <source>
        <dbReference type="EMBL" id="KOO47283.1"/>
    </source>
</evidence>
<dbReference type="PANTHER" id="PTHR34473:SF2">
    <property type="entry name" value="UPF0699 TRANSMEMBRANE PROTEIN YDBT"/>
    <property type="match status" value="1"/>
</dbReference>
<reference evidence="4" key="1">
    <citation type="submission" date="2015-08" db="EMBL/GenBank/DDBJ databases">
        <title>Fjat-10028 dsm 16317.</title>
        <authorList>
            <person name="Liu B."/>
            <person name="Wang J."/>
            <person name="Zhu Y."/>
            <person name="Liu G."/>
            <person name="Chen Q."/>
            <person name="Chen Z."/>
            <person name="Lan J."/>
            <person name="Che J."/>
            <person name="Ge C."/>
            <person name="Shi H."/>
            <person name="Pan Z."/>
            <person name="Liu X."/>
        </authorList>
    </citation>
    <scope>NUCLEOTIDE SEQUENCE [LARGE SCALE GENOMIC DNA]</scope>
    <source>
        <strain evidence="4">DSM 16317</strain>
    </source>
</reference>
<protein>
    <recommendedName>
        <fullName evidence="2">YdbS-like PH domain-containing protein</fullName>
    </recommendedName>
</protein>
<keyword evidence="1" id="KW-0812">Transmembrane</keyword>
<dbReference type="EMBL" id="LILB01000009">
    <property type="protein sequence ID" value="KOO47283.1"/>
    <property type="molecule type" value="Genomic_DNA"/>
</dbReference>
<dbReference type="Pfam" id="PF03703">
    <property type="entry name" value="bPH_2"/>
    <property type="match status" value="1"/>
</dbReference>
<sequence length="164" mass="19377">MYLKIEAPQRCISREAVKVWRMTETLTNTGIIAVLGVLYYLHIHFEWKEWIGWIVLALIVVTFLTAIWEILFKPSFMQKYWRYDVNEEFIQLKYGAFKEVNELVPMTKVQSVELIQGPLMRKYDLYSIQIGTMGTEHVIPAVSEKEAFELRDQIAHYAKIKEVE</sequence>